<evidence type="ECO:0000256" key="9">
    <source>
        <dbReference type="ARBA" id="ARBA00022833"/>
    </source>
</evidence>
<evidence type="ECO:0000259" key="18">
    <source>
        <dbReference type="SMART" id="SM00382"/>
    </source>
</evidence>
<dbReference type="GO" id="GO:0005524">
    <property type="term" value="F:ATP binding"/>
    <property type="evidence" value="ECO:0007669"/>
    <property type="project" value="UniProtKB-UniRule"/>
</dbReference>
<comment type="similarity">
    <text evidence="2 15">In the C-terminal section; belongs to the peptidase M41 family.</text>
</comment>
<comment type="cofactor">
    <cofactor evidence="15">
        <name>Zn(2+)</name>
        <dbReference type="ChEBI" id="CHEBI:29105"/>
    </cofactor>
    <text evidence="15">Binds 1 zinc ion per subunit.</text>
</comment>
<feature type="binding site" evidence="15">
    <location>
        <position position="446"/>
    </location>
    <ligand>
        <name>Zn(2+)</name>
        <dbReference type="ChEBI" id="CHEBI:29105"/>
        <note>catalytic</note>
    </ligand>
</feature>
<name>A0A9D2DT77_9FIRM</name>
<dbReference type="PANTHER" id="PTHR23076">
    <property type="entry name" value="METALLOPROTEASE M41 FTSH"/>
    <property type="match status" value="1"/>
</dbReference>
<evidence type="ECO:0000313" key="20">
    <source>
        <dbReference type="Proteomes" id="UP000824041"/>
    </source>
</evidence>
<dbReference type="PROSITE" id="PS00674">
    <property type="entry name" value="AAA"/>
    <property type="match status" value="1"/>
</dbReference>
<gene>
    <name evidence="15 19" type="primary">ftsH</name>
    <name evidence="19" type="ORF">IAA21_07585</name>
</gene>
<feature type="region of interest" description="Disordered" evidence="17">
    <location>
        <begin position="1"/>
        <end position="25"/>
    </location>
</feature>
<keyword evidence="11 15" id="KW-1133">Transmembrane helix</keyword>
<dbReference type="InterPro" id="IPR037219">
    <property type="entry name" value="Peptidase_M41-like"/>
</dbReference>
<evidence type="ECO:0000256" key="16">
    <source>
        <dbReference type="RuleBase" id="RU003651"/>
    </source>
</evidence>
<evidence type="ECO:0000256" key="7">
    <source>
        <dbReference type="ARBA" id="ARBA00022741"/>
    </source>
</evidence>
<dbReference type="GO" id="GO:0030163">
    <property type="term" value="P:protein catabolic process"/>
    <property type="evidence" value="ECO:0007669"/>
    <property type="project" value="UniProtKB-UniRule"/>
</dbReference>
<dbReference type="Gene3D" id="1.20.58.760">
    <property type="entry name" value="Peptidase M41"/>
    <property type="match status" value="1"/>
</dbReference>
<evidence type="ECO:0000256" key="13">
    <source>
        <dbReference type="ARBA" id="ARBA00023136"/>
    </source>
</evidence>
<accession>A0A9D2DT77</accession>
<feature type="domain" description="AAA+ ATPase" evidence="18">
    <location>
        <begin position="216"/>
        <end position="355"/>
    </location>
</feature>
<keyword evidence="8 15" id="KW-0378">Hydrolase</keyword>
<dbReference type="NCBIfam" id="TIGR01241">
    <property type="entry name" value="FtsH_fam"/>
    <property type="match status" value="1"/>
</dbReference>
<dbReference type="Proteomes" id="UP000824041">
    <property type="component" value="Unassembled WGS sequence"/>
</dbReference>
<keyword evidence="3 15" id="KW-1003">Cell membrane</keyword>
<proteinExistence type="inferred from homology"/>
<evidence type="ECO:0000256" key="11">
    <source>
        <dbReference type="ARBA" id="ARBA00022989"/>
    </source>
</evidence>
<dbReference type="SMART" id="SM00382">
    <property type="entry name" value="AAA"/>
    <property type="match status" value="1"/>
</dbReference>
<dbReference type="Gene3D" id="3.40.50.300">
    <property type="entry name" value="P-loop containing nucleotide triphosphate hydrolases"/>
    <property type="match status" value="1"/>
</dbReference>
<keyword evidence="13 15" id="KW-0472">Membrane</keyword>
<evidence type="ECO:0000256" key="1">
    <source>
        <dbReference type="ARBA" id="ARBA00004370"/>
    </source>
</evidence>
<dbReference type="FunFam" id="1.20.58.760:FF:000001">
    <property type="entry name" value="ATP-dependent zinc metalloprotease FtsH"/>
    <property type="match status" value="1"/>
</dbReference>
<sequence length="662" mass="72749">MDNHMDNQPNGNRPDHDKNPNNRPNKNHQSILAFLVCLLVTLVCLSLFTNMLQDNSSEITYDQFIRMVENDQVKEVTLQSGTLTIEPKEQSSLFQEQSYYTNLMEDESDLTKRLEGTGITFYSEPPDAMGEFLSMMLSILLPTVLLFGMLMLFMRRMNKGGGVMGVGKSRAKAYIQKDTGVTFRDVAGQDEAKESLQEVVDFLHNPGKYTTIGAKLPKGALLVGPPGTGKTLLAKAVAGEAHVPFFSLSGSEFVEMFVGVGASRVRDLFEEAKKNAPCIVFIDEIDAIGKSRDAHYGGGNDEREQTLNQLLAEMDGFDTSSGLLILAATNRPEVLDPALLRPGRFDRRVIVDRPDLKGRVDILKVHAKGVMLDETVDFDAIALATSGAVGSDLANMINEAAILAVKNGRRAVSQKDLLESVEVVLVGKEKKDRILSPQERRIVSYHEVGHALVSALQKDAEPVQKITIVPRTMGALGYVMQVPEEEKYLNTQKELEAMLVGYLGGRAAEEIVFDTVTTGAANDIEQATKVARAMITQYGMSAKFGLMGLATQENQYLSGRVVLNCGDDTATEVDHEVMELLHRSYEEAKNLLSGHRKALDKIAEYLIRKETITGKEFMKIFRAVENGMEIPDNLEELVLPEEKPAAGTDAAQEGSQGVPDAE</sequence>
<evidence type="ECO:0000256" key="10">
    <source>
        <dbReference type="ARBA" id="ARBA00022840"/>
    </source>
</evidence>
<dbReference type="SUPFAM" id="SSF140990">
    <property type="entry name" value="FtsH protease domain-like"/>
    <property type="match status" value="1"/>
</dbReference>
<evidence type="ECO:0000256" key="5">
    <source>
        <dbReference type="ARBA" id="ARBA00022692"/>
    </source>
</evidence>
<evidence type="ECO:0000256" key="3">
    <source>
        <dbReference type="ARBA" id="ARBA00022475"/>
    </source>
</evidence>
<dbReference type="HAMAP" id="MF_01458">
    <property type="entry name" value="FtsH"/>
    <property type="match status" value="1"/>
</dbReference>
<dbReference type="GO" id="GO:0004222">
    <property type="term" value="F:metalloendopeptidase activity"/>
    <property type="evidence" value="ECO:0007669"/>
    <property type="project" value="InterPro"/>
</dbReference>
<dbReference type="Gene3D" id="1.10.8.60">
    <property type="match status" value="1"/>
</dbReference>
<dbReference type="InterPro" id="IPR003959">
    <property type="entry name" value="ATPase_AAA_core"/>
</dbReference>
<dbReference type="GO" id="GO:0008270">
    <property type="term" value="F:zinc ion binding"/>
    <property type="evidence" value="ECO:0007669"/>
    <property type="project" value="UniProtKB-UniRule"/>
</dbReference>
<dbReference type="FunFam" id="1.10.8.60:FF:000001">
    <property type="entry name" value="ATP-dependent zinc metalloprotease FtsH"/>
    <property type="match status" value="1"/>
</dbReference>
<dbReference type="GO" id="GO:0006508">
    <property type="term" value="P:proteolysis"/>
    <property type="evidence" value="ECO:0007669"/>
    <property type="project" value="UniProtKB-KW"/>
</dbReference>
<dbReference type="InterPro" id="IPR003593">
    <property type="entry name" value="AAA+_ATPase"/>
</dbReference>
<dbReference type="AlphaFoldDB" id="A0A9D2DT77"/>
<dbReference type="Gene3D" id="3.30.720.210">
    <property type="match status" value="1"/>
</dbReference>
<comment type="function">
    <text evidence="15">Acts as a processive, ATP-dependent zinc metallopeptidase for both cytoplasmic and membrane proteins. Plays a role in the quality control of integral membrane proteins.</text>
</comment>
<feature type="transmembrane region" description="Helical" evidence="15">
    <location>
        <begin position="132"/>
        <end position="154"/>
    </location>
</feature>
<keyword evidence="12 15" id="KW-0482">Metalloprotease</keyword>
<dbReference type="InterPro" id="IPR003960">
    <property type="entry name" value="ATPase_AAA_CS"/>
</dbReference>
<feature type="binding site" evidence="15">
    <location>
        <begin position="224"/>
        <end position="231"/>
    </location>
    <ligand>
        <name>ATP</name>
        <dbReference type="ChEBI" id="CHEBI:30616"/>
    </ligand>
</feature>
<evidence type="ECO:0000256" key="12">
    <source>
        <dbReference type="ARBA" id="ARBA00023049"/>
    </source>
</evidence>
<dbReference type="InterPro" id="IPR011546">
    <property type="entry name" value="Pept_M41_FtsH_extracell"/>
</dbReference>
<evidence type="ECO:0000313" key="19">
    <source>
        <dbReference type="EMBL" id="HIZ22638.1"/>
    </source>
</evidence>
<keyword evidence="7 15" id="KW-0547">Nucleotide-binding</keyword>
<comment type="similarity">
    <text evidence="16">Belongs to the AAA ATPase family.</text>
</comment>
<dbReference type="CDD" id="cd19501">
    <property type="entry name" value="RecA-like_FtsH"/>
    <property type="match status" value="1"/>
</dbReference>
<feature type="binding site" evidence="15">
    <location>
        <position position="523"/>
    </location>
    <ligand>
        <name>Zn(2+)</name>
        <dbReference type="ChEBI" id="CHEBI:29105"/>
        <note>catalytic</note>
    </ligand>
</feature>
<dbReference type="SUPFAM" id="SSF52540">
    <property type="entry name" value="P-loop containing nucleoside triphosphate hydrolases"/>
    <property type="match status" value="1"/>
</dbReference>
<evidence type="ECO:0000256" key="17">
    <source>
        <dbReference type="SAM" id="MobiDB-lite"/>
    </source>
</evidence>
<keyword evidence="5 15" id="KW-0812">Transmembrane</keyword>
<evidence type="ECO:0000256" key="15">
    <source>
        <dbReference type="HAMAP-Rule" id="MF_01458"/>
    </source>
</evidence>
<protein>
    <recommendedName>
        <fullName evidence="15">ATP-dependent zinc metalloprotease FtsH</fullName>
        <ecNumber evidence="15">3.4.24.-</ecNumber>
    </recommendedName>
</protein>
<reference evidence="19" key="2">
    <citation type="submission" date="2021-04" db="EMBL/GenBank/DDBJ databases">
        <authorList>
            <person name="Gilroy R."/>
        </authorList>
    </citation>
    <scope>NUCLEOTIDE SEQUENCE</scope>
    <source>
        <strain evidence="19">14324</strain>
    </source>
</reference>
<dbReference type="PANTHER" id="PTHR23076:SF97">
    <property type="entry name" value="ATP-DEPENDENT ZINC METALLOPROTEASE YME1L1"/>
    <property type="match status" value="1"/>
</dbReference>
<evidence type="ECO:0000256" key="14">
    <source>
        <dbReference type="ARBA" id="ARBA00061570"/>
    </source>
</evidence>
<comment type="caution">
    <text evidence="19">The sequence shown here is derived from an EMBL/GenBank/DDBJ whole genome shotgun (WGS) entry which is preliminary data.</text>
</comment>
<organism evidence="19 20">
    <name type="scientific">Candidatus Blautia faecigallinarum</name>
    <dbReference type="NCBI Taxonomy" id="2838488"/>
    <lineage>
        <taxon>Bacteria</taxon>
        <taxon>Bacillati</taxon>
        <taxon>Bacillota</taxon>
        <taxon>Clostridia</taxon>
        <taxon>Lachnospirales</taxon>
        <taxon>Lachnospiraceae</taxon>
        <taxon>Blautia</taxon>
    </lineage>
</organism>
<dbReference type="Pfam" id="PF06480">
    <property type="entry name" value="FtsH_ext"/>
    <property type="match status" value="1"/>
</dbReference>
<dbReference type="EC" id="3.4.24.-" evidence="15"/>
<dbReference type="InterPro" id="IPR005936">
    <property type="entry name" value="FtsH"/>
</dbReference>
<comment type="subunit">
    <text evidence="15">Homohexamer.</text>
</comment>
<reference evidence="19" key="1">
    <citation type="journal article" date="2021" name="PeerJ">
        <title>Extensive microbial diversity within the chicken gut microbiome revealed by metagenomics and culture.</title>
        <authorList>
            <person name="Gilroy R."/>
            <person name="Ravi A."/>
            <person name="Getino M."/>
            <person name="Pursley I."/>
            <person name="Horton D.L."/>
            <person name="Alikhan N.F."/>
            <person name="Baker D."/>
            <person name="Gharbi K."/>
            <person name="Hall N."/>
            <person name="Watson M."/>
            <person name="Adriaenssens E.M."/>
            <person name="Foster-Nyarko E."/>
            <person name="Jarju S."/>
            <person name="Secka A."/>
            <person name="Antonio M."/>
            <person name="Oren A."/>
            <person name="Chaudhuri R.R."/>
            <person name="La Ragione R."/>
            <person name="Hildebrand F."/>
            <person name="Pallen M.J."/>
        </authorList>
    </citation>
    <scope>NUCLEOTIDE SEQUENCE</scope>
    <source>
        <strain evidence="19">14324</strain>
    </source>
</reference>
<dbReference type="GO" id="GO:0005886">
    <property type="term" value="C:plasma membrane"/>
    <property type="evidence" value="ECO:0007669"/>
    <property type="project" value="UniProtKB-SubCell"/>
</dbReference>
<feature type="transmembrane region" description="Helical" evidence="15">
    <location>
        <begin position="31"/>
        <end position="52"/>
    </location>
</feature>
<dbReference type="InterPro" id="IPR000642">
    <property type="entry name" value="Peptidase_M41"/>
</dbReference>
<keyword evidence="10 15" id="KW-0067">ATP-binding</keyword>
<dbReference type="Pfam" id="PF00004">
    <property type="entry name" value="AAA"/>
    <property type="match status" value="1"/>
</dbReference>
<evidence type="ECO:0000256" key="4">
    <source>
        <dbReference type="ARBA" id="ARBA00022670"/>
    </source>
</evidence>
<dbReference type="FunFam" id="3.40.50.300:FF:000001">
    <property type="entry name" value="ATP-dependent zinc metalloprotease FtsH"/>
    <property type="match status" value="1"/>
</dbReference>
<dbReference type="Pfam" id="PF17862">
    <property type="entry name" value="AAA_lid_3"/>
    <property type="match status" value="1"/>
</dbReference>
<evidence type="ECO:0000256" key="8">
    <source>
        <dbReference type="ARBA" id="ARBA00022801"/>
    </source>
</evidence>
<evidence type="ECO:0000256" key="6">
    <source>
        <dbReference type="ARBA" id="ARBA00022723"/>
    </source>
</evidence>
<dbReference type="GO" id="GO:0016887">
    <property type="term" value="F:ATP hydrolysis activity"/>
    <property type="evidence" value="ECO:0007669"/>
    <property type="project" value="UniProtKB-UniRule"/>
</dbReference>
<comment type="similarity">
    <text evidence="14 15">In the central section; belongs to the AAA ATPase family.</text>
</comment>
<keyword evidence="9 15" id="KW-0862">Zinc</keyword>
<dbReference type="InterPro" id="IPR027417">
    <property type="entry name" value="P-loop_NTPase"/>
</dbReference>
<feature type="active site" evidence="15">
    <location>
        <position position="447"/>
    </location>
</feature>
<keyword evidence="4 15" id="KW-0645">Protease</keyword>
<feature type="compositionally biased region" description="Polar residues" evidence="17">
    <location>
        <begin position="1"/>
        <end position="11"/>
    </location>
</feature>
<keyword evidence="6 15" id="KW-0479">Metal-binding</keyword>
<feature type="region of interest" description="Disordered" evidence="17">
    <location>
        <begin position="640"/>
        <end position="662"/>
    </location>
</feature>
<feature type="binding site" evidence="15">
    <location>
        <position position="450"/>
    </location>
    <ligand>
        <name>Zn(2+)</name>
        <dbReference type="ChEBI" id="CHEBI:29105"/>
        <note>catalytic</note>
    </ligand>
</feature>
<dbReference type="GO" id="GO:0004176">
    <property type="term" value="F:ATP-dependent peptidase activity"/>
    <property type="evidence" value="ECO:0007669"/>
    <property type="project" value="InterPro"/>
</dbReference>
<dbReference type="InterPro" id="IPR041569">
    <property type="entry name" value="AAA_lid_3"/>
</dbReference>
<dbReference type="EMBL" id="DXBU01000103">
    <property type="protein sequence ID" value="HIZ22638.1"/>
    <property type="molecule type" value="Genomic_DNA"/>
</dbReference>
<comment type="subcellular location">
    <subcellularLocation>
        <location evidence="15">Cell membrane</location>
        <topology evidence="15">Multi-pass membrane protein</topology>
        <orientation evidence="15">Cytoplasmic side</orientation>
    </subcellularLocation>
    <subcellularLocation>
        <location evidence="1">Membrane</location>
    </subcellularLocation>
</comment>
<evidence type="ECO:0000256" key="2">
    <source>
        <dbReference type="ARBA" id="ARBA00010044"/>
    </source>
</evidence>
<dbReference type="Pfam" id="PF01434">
    <property type="entry name" value="Peptidase_M41"/>
    <property type="match status" value="1"/>
</dbReference>